<evidence type="ECO:0000313" key="2">
    <source>
        <dbReference type="Proteomes" id="UP001185927"/>
    </source>
</evidence>
<sequence>MFVVLGFVVKGLLGLDDYRDCPVRRDAASLAQDLLNGSLCVPSANRRGGRRRYLRRDLGRPRYSKVVVDEDPDTPPRALTPS</sequence>
<comment type="caution">
    <text evidence="1">The sequence shown here is derived from an EMBL/GenBank/DDBJ whole genome shotgun (WGS) entry which is preliminary data.</text>
</comment>
<dbReference type="EMBL" id="JAWLKB010000038">
    <property type="protein sequence ID" value="MDV6271293.1"/>
    <property type="molecule type" value="Genomic_DNA"/>
</dbReference>
<organism evidence="1 2">
    <name type="scientific">Rhodococcus globerulus</name>
    <dbReference type="NCBI Taxonomy" id="33008"/>
    <lineage>
        <taxon>Bacteria</taxon>
        <taxon>Bacillati</taxon>
        <taxon>Actinomycetota</taxon>
        <taxon>Actinomycetes</taxon>
        <taxon>Mycobacteriales</taxon>
        <taxon>Nocardiaceae</taxon>
        <taxon>Rhodococcus</taxon>
    </lineage>
</organism>
<reference evidence="1 2" key="1">
    <citation type="submission" date="2023-10" db="EMBL/GenBank/DDBJ databases">
        <title>Development of a sustainable strategy for remediation of hydrocarbon-contaminated territories based on the waste exchange concept.</title>
        <authorList>
            <person name="Krivoruchko A."/>
        </authorList>
    </citation>
    <scope>NUCLEOTIDE SEQUENCE [LARGE SCALE GENOMIC DNA]</scope>
    <source>
        <strain evidence="1 2">IEGM 1203</strain>
    </source>
</reference>
<name>A0ABU4C4K0_RHOGO</name>
<protein>
    <submittedName>
        <fullName evidence="1">Uncharacterized protein</fullName>
    </submittedName>
</protein>
<gene>
    <name evidence="1" type="ORF">R3Q16_32265</name>
</gene>
<accession>A0ABU4C4K0</accession>
<keyword evidence="2" id="KW-1185">Reference proteome</keyword>
<evidence type="ECO:0000313" key="1">
    <source>
        <dbReference type="EMBL" id="MDV6271293.1"/>
    </source>
</evidence>
<dbReference type="Proteomes" id="UP001185927">
    <property type="component" value="Unassembled WGS sequence"/>
</dbReference>
<proteinExistence type="predicted"/>